<evidence type="ECO:0000256" key="1">
    <source>
        <dbReference type="ARBA" id="ARBA00001964"/>
    </source>
</evidence>
<dbReference type="GO" id="GO:0046872">
    <property type="term" value="F:metal ion binding"/>
    <property type="evidence" value="ECO:0007669"/>
    <property type="project" value="UniProtKB-KW"/>
</dbReference>
<evidence type="ECO:0000256" key="4">
    <source>
        <dbReference type="ARBA" id="ARBA00023002"/>
    </source>
</evidence>
<keyword evidence="3" id="KW-0630">Potassium</keyword>
<dbReference type="AlphaFoldDB" id="A0A5J4YTW6"/>
<evidence type="ECO:0000256" key="6">
    <source>
        <dbReference type="ARBA" id="ARBA00023317"/>
    </source>
</evidence>
<dbReference type="Gene3D" id="3.40.50.970">
    <property type="match status" value="1"/>
</dbReference>
<dbReference type="OrthoDB" id="10266385at2759"/>
<dbReference type="NCBIfam" id="NF008854">
    <property type="entry name" value="PRK11892.1"/>
    <property type="match status" value="1"/>
</dbReference>
<evidence type="ECO:0000256" key="5">
    <source>
        <dbReference type="ARBA" id="ARBA00023052"/>
    </source>
</evidence>
<dbReference type="EC" id="1.2.4.1" evidence="7"/>
<reference evidence="10" key="1">
    <citation type="journal article" date="2019" name="Nat. Commun.">
        <title>Expansion of phycobilisome linker gene families in mesophilic red algae.</title>
        <authorList>
            <person name="Lee J."/>
            <person name="Kim D."/>
            <person name="Bhattacharya D."/>
            <person name="Yoon H.S."/>
        </authorList>
    </citation>
    <scope>NUCLEOTIDE SEQUENCE [LARGE SCALE GENOMIC DNA]</scope>
    <source>
        <strain evidence="10">CCMP 1328</strain>
    </source>
</reference>
<dbReference type="OMA" id="WYANCPG"/>
<keyword evidence="2" id="KW-0479">Metal-binding</keyword>
<gene>
    <name evidence="9" type="ORF">FVE85_4257</name>
</gene>
<proteinExistence type="predicted"/>
<keyword evidence="6 7" id="KW-0670">Pyruvate</keyword>
<evidence type="ECO:0000259" key="8">
    <source>
        <dbReference type="SMART" id="SM00861"/>
    </source>
</evidence>
<dbReference type="InterPro" id="IPR005475">
    <property type="entry name" value="Transketolase-like_Pyr-bd"/>
</dbReference>
<dbReference type="PANTHER" id="PTHR11624:SF96">
    <property type="entry name" value="PYRUVATE DEHYDROGENASE E1 COMPONENT SUBUNIT BETA, MITOCHONDRIAL"/>
    <property type="match status" value="1"/>
</dbReference>
<comment type="catalytic activity">
    <reaction evidence="7">
        <text>N(6)-[(R)-lipoyl]-L-lysyl-[protein] + pyruvate + H(+) = N(6)-[(R)-S(8)-acetyldihydrolipoyl]-L-lysyl-[protein] + CO2</text>
        <dbReference type="Rhea" id="RHEA:19189"/>
        <dbReference type="Rhea" id="RHEA-COMP:10474"/>
        <dbReference type="Rhea" id="RHEA-COMP:10478"/>
        <dbReference type="ChEBI" id="CHEBI:15361"/>
        <dbReference type="ChEBI" id="CHEBI:15378"/>
        <dbReference type="ChEBI" id="CHEBI:16526"/>
        <dbReference type="ChEBI" id="CHEBI:83099"/>
        <dbReference type="ChEBI" id="CHEBI:83111"/>
        <dbReference type="EC" id="1.2.4.1"/>
    </reaction>
</comment>
<dbReference type="FunFam" id="3.40.50.920:FF:000001">
    <property type="entry name" value="Pyruvate dehydrogenase E1 beta subunit"/>
    <property type="match status" value="1"/>
</dbReference>
<protein>
    <recommendedName>
        <fullName evidence="7">Pyruvate dehydrogenase E1 component subunit beta</fullName>
        <ecNumber evidence="7">1.2.4.1</ecNumber>
    </recommendedName>
</protein>
<dbReference type="Pfam" id="PF02779">
    <property type="entry name" value="Transket_pyr"/>
    <property type="match status" value="1"/>
</dbReference>
<evidence type="ECO:0000256" key="7">
    <source>
        <dbReference type="RuleBase" id="RU364074"/>
    </source>
</evidence>
<dbReference type="SUPFAM" id="SSF52922">
    <property type="entry name" value="TK C-terminal domain-like"/>
    <property type="match status" value="1"/>
</dbReference>
<dbReference type="InterPro" id="IPR029061">
    <property type="entry name" value="THDP-binding"/>
</dbReference>
<dbReference type="GO" id="GO:0006086">
    <property type="term" value="P:pyruvate decarboxylation to acetyl-CoA"/>
    <property type="evidence" value="ECO:0007669"/>
    <property type="project" value="InterPro"/>
</dbReference>
<evidence type="ECO:0000256" key="3">
    <source>
        <dbReference type="ARBA" id="ARBA00022958"/>
    </source>
</evidence>
<dbReference type="PANTHER" id="PTHR11624">
    <property type="entry name" value="DEHYDROGENASE RELATED"/>
    <property type="match status" value="1"/>
</dbReference>
<sequence length="391" mass="41642">MAGTGGVMRLSARRRALAQGWTAHAGSGAMLGAAVRRELYGARGVHASAAARAPTTMAVRDALNSAMEEEMARDSTVVLLGEEVGEYQGAYKVTRGLLQRFGSKRVIDTPITEAGIAGVATGAAFAGVRPICEFMTFNFAMQAMDQIVNSAAKHHYMSAGNVKCPIVFRGPNGSAAGVAAQHSQCFAAFYGSVPGLKVVSVYDSEDARGLLKHAIRDPNPVLVLEHEIMYGEKFELSDEAMREDFLIPFGKCKIMREGTDVTIVALAAAVGKAIKAADALKKDGISAEVINLRSIRPLDRAGIIASVQKTHRLVTVEEGWPQSGVGAEVIASIAESDAFWSLDAPIERVATCDMPTPYAKPLEDAWTPQIHDIVQAVHACLGKVNQARILP</sequence>
<keyword evidence="4 7" id="KW-0560">Oxidoreductase</keyword>
<keyword evidence="10" id="KW-1185">Reference proteome</keyword>
<dbReference type="InterPro" id="IPR027110">
    <property type="entry name" value="PDHB_mito-type"/>
</dbReference>
<accession>A0A5J4YTW6</accession>
<dbReference type="GO" id="GO:0004739">
    <property type="term" value="F:pyruvate dehydrogenase (acetyl-transferring) activity"/>
    <property type="evidence" value="ECO:0007669"/>
    <property type="project" value="UniProtKB-UniRule"/>
</dbReference>
<comment type="caution">
    <text evidence="9">The sequence shown here is derived from an EMBL/GenBank/DDBJ whole genome shotgun (WGS) entry which is preliminary data.</text>
</comment>
<dbReference type="FunFam" id="3.40.50.970:FF:000001">
    <property type="entry name" value="Pyruvate dehydrogenase E1 beta subunit"/>
    <property type="match status" value="1"/>
</dbReference>
<dbReference type="Proteomes" id="UP000324585">
    <property type="component" value="Unassembled WGS sequence"/>
</dbReference>
<dbReference type="SUPFAM" id="SSF52518">
    <property type="entry name" value="Thiamin diphosphate-binding fold (THDP-binding)"/>
    <property type="match status" value="1"/>
</dbReference>
<dbReference type="Gene3D" id="3.40.50.920">
    <property type="match status" value="1"/>
</dbReference>
<dbReference type="CDD" id="cd07036">
    <property type="entry name" value="TPP_PYR_E1-PDHc-beta_like"/>
    <property type="match status" value="1"/>
</dbReference>
<dbReference type="NCBIfam" id="NF006667">
    <property type="entry name" value="PRK09212.1"/>
    <property type="match status" value="1"/>
</dbReference>
<evidence type="ECO:0000313" key="9">
    <source>
        <dbReference type="EMBL" id="KAA8494282.1"/>
    </source>
</evidence>
<dbReference type="InterPro" id="IPR009014">
    <property type="entry name" value="Transketo_C/PFOR_II"/>
</dbReference>
<name>A0A5J4YTW6_PORPP</name>
<feature type="domain" description="Transketolase-like pyrimidine-binding" evidence="8">
    <location>
        <begin position="57"/>
        <end position="232"/>
    </location>
</feature>
<evidence type="ECO:0000313" key="10">
    <source>
        <dbReference type="Proteomes" id="UP000324585"/>
    </source>
</evidence>
<dbReference type="Pfam" id="PF02780">
    <property type="entry name" value="Transketolase_C"/>
    <property type="match status" value="1"/>
</dbReference>
<dbReference type="EMBL" id="VRMN01000005">
    <property type="protein sequence ID" value="KAA8494282.1"/>
    <property type="molecule type" value="Genomic_DNA"/>
</dbReference>
<dbReference type="InterPro" id="IPR033248">
    <property type="entry name" value="Transketolase_C"/>
</dbReference>
<comment type="cofactor">
    <cofactor evidence="1 7">
        <name>thiamine diphosphate</name>
        <dbReference type="ChEBI" id="CHEBI:58937"/>
    </cofactor>
</comment>
<comment type="function">
    <text evidence="7">The pyruvate dehydrogenase complex catalyzes the overall conversion of pyruvate to acetyl-CoA and CO2.</text>
</comment>
<dbReference type="SMART" id="SM00861">
    <property type="entry name" value="Transket_pyr"/>
    <property type="match status" value="1"/>
</dbReference>
<evidence type="ECO:0000256" key="2">
    <source>
        <dbReference type="ARBA" id="ARBA00022723"/>
    </source>
</evidence>
<organism evidence="9 10">
    <name type="scientific">Porphyridium purpureum</name>
    <name type="common">Red alga</name>
    <name type="synonym">Porphyridium cruentum</name>
    <dbReference type="NCBI Taxonomy" id="35688"/>
    <lineage>
        <taxon>Eukaryota</taxon>
        <taxon>Rhodophyta</taxon>
        <taxon>Bangiophyceae</taxon>
        <taxon>Porphyridiales</taxon>
        <taxon>Porphyridiaceae</taxon>
        <taxon>Porphyridium</taxon>
    </lineage>
</organism>
<keyword evidence="5 7" id="KW-0786">Thiamine pyrophosphate</keyword>